<name>A0A517STF0_9BACT</name>
<reference evidence="1 2" key="1">
    <citation type="submission" date="2019-02" db="EMBL/GenBank/DDBJ databases">
        <title>Deep-cultivation of Planctomycetes and their phenomic and genomic characterization uncovers novel biology.</title>
        <authorList>
            <person name="Wiegand S."/>
            <person name="Jogler M."/>
            <person name="Boedeker C."/>
            <person name="Pinto D."/>
            <person name="Vollmers J."/>
            <person name="Rivas-Marin E."/>
            <person name="Kohn T."/>
            <person name="Peeters S.H."/>
            <person name="Heuer A."/>
            <person name="Rast P."/>
            <person name="Oberbeckmann S."/>
            <person name="Bunk B."/>
            <person name="Jeske O."/>
            <person name="Meyerdierks A."/>
            <person name="Storesund J.E."/>
            <person name="Kallscheuer N."/>
            <person name="Luecker S."/>
            <person name="Lage O.M."/>
            <person name="Pohl T."/>
            <person name="Merkel B.J."/>
            <person name="Hornburger P."/>
            <person name="Mueller R.-W."/>
            <person name="Bruemmer F."/>
            <person name="Labrenz M."/>
            <person name="Spormann A.M."/>
            <person name="Op den Camp H."/>
            <person name="Overmann J."/>
            <person name="Amann R."/>
            <person name="Jetten M.S.M."/>
            <person name="Mascher T."/>
            <person name="Medema M.H."/>
            <person name="Devos D.P."/>
            <person name="Kaster A.-K."/>
            <person name="Ovreas L."/>
            <person name="Rohde M."/>
            <person name="Galperin M.Y."/>
            <person name="Jogler C."/>
        </authorList>
    </citation>
    <scope>NUCLEOTIDE SEQUENCE [LARGE SCALE GENOMIC DNA]</scope>
    <source>
        <strain evidence="1 2">SV_7m_r</strain>
    </source>
</reference>
<dbReference type="PANTHER" id="PTHR32301:SF6">
    <property type="entry name" value="GOLVESIN-RELATED"/>
    <property type="match status" value="1"/>
</dbReference>
<dbReference type="EMBL" id="CP036272">
    <property type="protein sequence ID" value="QDT59402.1"/>
    <property type="molecule type" value="Genomic_DNA"/>
</dbReference>
<keyword evidence="1" id="KW-0808">Transferase</keyword>
<evidence type="ECO:0000313" key="1">
    <source>
        <dbReference type="EMBL" id="QDT59402.1"/>
    </source>
</evidence>
<dbReference type="RefSeq" id="WP_419188300.1">
    <property type="nucleotide sequence ID" value="NZ_CP036272.1"/>
</dbReference>
<protein>
    <submittedName>
        <fullName evidence="1">Sulfotransferase family protein</fullName>
    </submittedName>
</protein>
<keyword evidence="2" id="KW-1185">Reference proteome</keyword>
<dbReference type="Proteomes" id="UP000315003">
    <property type="component" value="Chromosome"/>
</dbReference>
<evidence type="ECO:0000313" key="2">
    <source>
        <dbReference type="Proteomes" id="UP000315003"/>
    </source>
</evidence>
<dbReference type="PANTHER" id="PTHR32301">
    <property type="entry name" value="COUNTIN RECEPTOR CNR3-RELATED"/>
    <property type="match status" value="1"/>
</dbReference>
<sequence length="288" mass="33246">MQLYQQHSAANPVLFVHIPKTAGTALFALAAKVYGRIPGRIDPRIFKLPLNWHEFDDADAIAQAIANRRDRPISFISGHCSYAILENLPFTPRVFSMLRLPSARVISAYNNMRRDPKNGYHSTAINMSLHDALKERAIPELENGQVRRIAGLPPNIGPLTQEHLEIAKHNLNEDFAVVGLTERFDETVELLRITFGWPRKGYMPWNVAPKTQNKSESSVATSQLIDERNKLDRSLYEYAEQRFDHQIAGLQPDFSVSVERTRQFNRNWYRHWHKWGIAPLRQIKRKMN</sequence>
<dbReference type="InterPro" id="IPR053259">
    <property type="entry name" value="Golvesin-related_Golgi"/>
</dbReference>
<proteinExistence type="predicted"/>
<dbReference type="GO" id="GO:0016740">
    <property type="term" value="F:transferase activity"/>
    <property type="evidence" value="ECO:0007669"/>
    <property type="project" value="UniProtKB-KW"/>
</dbReference>
<dbReference type="AlphaFoldDB" id="A0A517STF0"/>
<organism evidence="1 2">
    <name type="scientific">Stieleria bergensis</name>
    <dbReference type="NCBI Taxonomy" id="2528025"/>
    <lineage>
        <taxon>Bacteria</taxon>
        <taxon>Pseudomonadati</taxon>
        <taxon>Planctomycetota</taxon>
        <taxon>Planctomycetia</taxon>
        <taxon>Pirellulales</taxon>
        <taxon>Pirellulaceae</taxon>
        <taxon>Stieleria</taxon>
    </lineage>
</organism>
<dbReference type="SUPFAM" id="SSF52540">
    <property type="entry name" value="P-loop containing nucleoside triphosphate hydrolases"/>
    <property type="match status" value="1"/>
</dbReference>
<dbReference type="Gene3D" id="3.40.50.300">
    <property type="entry name" value="P-loop containing nucleotide triphosphate hydrolases"/>
    <property type="match status" value="1"/>
</dbReference>
<gene>
    <name evidence="1" type="ORF">SV7mr_19090</name>
</gene>
<dbReference type="InterPro" id="IPR027417">
    <property type="entry name" value="P-loop_NTPase"/>
</dbReference>
<accession>A0A517STF0</accession>